<proteinExistence type="evidence at transcript level"/>
<dbReference type="SUPFAM" id="SSF54117">
    <property type="entry name" value="Interleukin 8-like chemokines"/>
    <property type="match status" value="1"/>
</dbReference>
<evidence type="ECO:0000256" key="1">
    <source>
        <dbReference type="ARBA" id="ARBA00022514"/>
    </source>
</evidence>
<evidence type="ECO:0000259" key="3">
    <source>
        <dbReference type="SMART" id="SM00199"/>
    </source>
</evidence>
<dbReference type="GeneTree" id="ENSGT00900000141362"/>
<dbReference type="PANTHER" id="PTHR12015:SF186">
    <property type="entry name" value="C-C MOTIF CHEMOKINE 21-LIKE-RELATED"/>
    <property type="match status" value="1"/>
</dbReference>
<dbReference type="SMART" id="SM00199">
    <property type="entry name" value="SCY"/>
    <property type="match status" value="1"/>
</dbReference>
<evidence type="ECO:0000313" key="5">
    <source>
        <dbReference type="Ensembl" id="ENSSAUP00010067333.1"/>
    </source>
</evidence>
<dbReference type="PANTHER" id="PTHR12015">
    <property type="entry name" value="SMALL INDUCIBLE CYTOKINE A"/>
    <property type="match status" value="1"/>
</dbReference>
<evidence type="ECO:0000313" key="6">
    <source>
        <dbReference type="Proteomes" id="UP000472265"/>
    </source>
</evidence>
<dbReference type="Gene3D" id="2.40.50.40">
    <property type="match status" value="1"/>
</dbReference>
<name>A0A0E3EKK0_SPAAU</name>
<dbReference type="GO" id="GO:0008009">
    <property type="term" value="F:chemokine activity"/>
    <property type="evidence" value="ECO:0007669"/>
    <property type="project" value="InterPro"/>
</dbReference>
<dbReference type="GO" id="GO:0097535">
    <property type="term" value="P:lymphoid lineage cell migration into thymus"/>
    <property type="evidence" value="ECO:0007669"/>
    <property type="project" value="Ensembl"/>
</dbReference>
<protein>
    <submittedName>
        <fullName evidence="4">C-C motif chemokine 21</fullName>
    </submittedName>
    <submittedName>
        <fullName evidence="5">C-C motif chemokine ligand 21</fullName>
    </submittedName>
</protein>
<gene>
    <name evidence="4" type="primary">CCL21</name>
    <name evidence="5" type="synonym">ccl25a</name>
</gene>
<dbReference type="GO" id="GO:0006955">
    <property type="term" value="P:immune response"/>
    <property type="evidence" value="ECO:0007669"/>
    <property type="project" value="InterPro"/>
</dbReference>
<dbReference type="GO" id="GO:0072679">
    <property type="term" value="P:thymocyte migration"/>
    <property type="evidence" value="ECO:0007669"/>
    <property type="project" value="Ensembl"/>
</dbReference>
<keyword evidence="6" id="KW-1185">Reference proteome</keyword>
<reference evidence="5" key="3">
    <citation type="submission" date="2025-05" db="UniProtKB">
        <authorList>
            <consortium name="Ensembl"/>
        </authorList>
    </citation>
    <scope>IDENTIFICATION</scope>
</reference>
<dbReference type="Ensembl" id="ENSSAUT00010070483.1">
    <property type="protein sequence ID" value="ENSSAUP00010067333.1"/>
    <property type="gene ID" value="ENSSAUG00010026773.1"/>
</dbReference>
<keyword evidence="2" id="KW-0732">Signal</keyword>
<dbReference type="OrthoDB" id="9447832at2759"/>
<organism evidence="4">
    <name type="scientific">Sparus aurata</name>
    <name type="common">Gilthead sea bream</name>
    <dbReference type="NCBI Taxonomy" id="8175"/>
    <lineage>
        <taxon>Eukaryota</taxon>
        <taxon>Metazoa</taxon>
        <taxon>Chordata</taxon>
        <taxon>Craniata</taxon>
        <taxon>Vertebrata</taxon>
        <taxon>Euteleostomi</taxon>
        <taxon>Actinopterygii</taxon>
        <taxon>Neopterygii</taxon>
        <taxon>Teleostei</taxon>
        <taxon>Neoteleostei</taxon>
        <taxon>Acanthomorphata</taxon>
        <taxon>Eupercaria</taxon>
        <taxon>Spariformes</taxon>
        <taxon>Sparidae</taxon>
        <taxon>Sparus</taxon>
    </lineage>
</organism>
<reference evidence="5" key="2">
    <citation type="submission" date="2021-04" db="EMBL/GenBank/DDBJ databases">
        <authorList>
            <consortium name="Wellcome Sanger Institute Data Sharing"/>
        </authorList>
    </citation>
    <scope>NUCLEOTIDE SEQUENCE [LARGE SCALE GENOMIC DNA]</scope>
</reference>
<reference evidence="4" key="1">
    <citation type="journal article" date="2015" name="Fish Shellfish Immunol.">
        <title>Effects of dietary NEXT ENHANCE(?)150 on growth performance and expression of immune and intestinal integrity related genes in gilthead sea bream (Sparus aurata L.).</title>
        <authorList>
            <person name="Perez-Sanchez J."/>
            <person name="Benedito-Palos L."/>
            <person name="Estensoro I."/>
            <person name="Petropoulos Y."/>
            <person name="Calduch-Giner J.A."/>
            <person name="Browdy C.L."/>
            <person name="Sitja-Bobadilla A."/>
        </authorList>
    </citation>
    <scope>NUCLEOTIDE SEQUENCE</scope>
</reference>
<dbReference type="GO" id="GO:0005615">
    <property type="term" value="C:extracellular space"/>
    <property type="evidence" value="ECO:0007669"/>
    <property type="project" value="UniProtKB-KW"/>
</dbReference>
<feature type="domain" description="Chemokine interleukin-8-like" evidence="3">
    <location>
        <begin position="24"/>
        <end position="86"/>
    </location>
</feature>
<dbReference type="Proteomes" id="UP000472265">
    <property type="component" value="Chromosome 21"/>
</dbReference>
<dbReference type="EMBL" id="KF857316">
    <property type="protein sequence ID" value="AIT82994.1"/>
    <property type="molecule type" value="mRNA"/>
</dbReference>
<dbReference type="InterPro" id="IPR001811">
    <property type="entry name" value="Chemokine_IL8-like_dom"/>
</dbReference>
<dbReference type="GO" id="GO:0048538">
    <property type="term" value="P:thymus development"/>
    <property type="evidence" value="ECO:0007669"/>
    <property type="project" value="Ensembl"/>
</dbReference>
<dbReference type="Pfam" id="PF00048">
    <property type="entry name" value="IL8"/>
    <property type="match status" value="1"/>
</dbReference>
<feature type="chain" id="PRO_5044541986" evidence="2">
    <location>
        <begin position="21"/>
        <end position="110"/>
    </location>
</feature>
<dbReference type="OMA" id="GRVFCTD"/>
<evidence type="ECO:0000256" key="2">
    <source>
        <dbReference type="SAM" id="SignalP"/>
    </source>
</evidence>
<keyword evidence="1" id="KW-0202">Cytokine</keyword>
<dbReference type="AlphaFoldDB" id="A0A0E3EKK0"/>
<sequence>MGFNTLFFLLITSCVCLALAQVAYDDCCLKYVTKMSHGAKKHAVDYREQVTDGGCNIPATIFKMRRGREVCTNPREMWVIELKERIDFKKATKERRESIRKASSRRPYKG</sequence>
<dbReference type="InterPro" id="IPR039809">
    <property type="entry name" value="Chemokine_b/g/d"/>
</dbReference>
<dbReference type="CDD" id="cd00169">
    <property type="entry name" value="Chemokine"/>
    <property type="match status" value="1"/>
</dbReference>
<feature type="signal peptide" evidence="2">
    <location>
        <begin position="1"/>
        <end position="20"/>
    </location>
</feature>
<dbReference type="InterPro" id="IPR036048">
    <property type="entry name" value="Interleukin_8-like_sf"/>
</dbReference>
<accession>A0A0E3EKK0</accession>
<evidence type="ECO:0000313" key="4">
    <source>
        <dbReference type="EMBL" id="AIT82994.1"/>
    </source>
</evidence>